<dbReference type="AlphaFoldDB" id="A0A0G4HCT9"/>
<protein>
    <submittedName>
        <fullName evidence="1">Uncharacterized protein</fullName>
    </submittedName>
</protein>
<organism evidence="1">
    <name type="scientific">Chromera velia CCMP2878</name>
    <dbReference type="NCBI Taxonomy" id="1169474"/>
    <lineage>
        <taxon>Eukaryota</taxon>
        <taxon>Sar</taxon>
        <taxon>Alveolata</taxon>
        <taxon>Colpodellida</taxon>
        <taxon>Chromeraceae</taxon>
        <taxon>Chromera</taxon>
    </lineage>
</organism>
<gene>
    <name evidence="1" type="ORF">Cvel_6368</name>
</gene>
<name>A0A0G4HCT9_9ALVE</name>
<accession>A0A0G4HCT9</accession>
<proteinExistence type="predicted"/>
<evidence type="ECO:0000313" key="1">
    <source>
        <dbReference type="EMBL" id="CEM41853.1"/>
    </source>
</evidence>
<reference evidence="1" key="1">
    <citation type="submission" date="2014-11" db="EMBL/GenBank/DDBJ databases">
        <authorList>
            <person name="Otto D Thomas"/>
            <person name="Naeem Raeece"/>
        </authorList>
    </citation>
    <scope>NUCLEOTIDE SEQUENCE</scope>
</reference>
<sequence>MEALCREWEEVRSRLDSGRLPKLFLLIPSPDDFDRPFVELSGFICERLELPPEYAVNAAVRENVLGVLLAIETDSMITIVGTPGSSKSSAVDILC</sequence>
<dbReference type="VEuPathDB" id="CryptoDB:Cvel_6368"/>
<dbReference type="EMBL" id="CDMZ01002322">
    <property type="protein sequence ID" value="CEM41853.1"/>
    <property type="molecule type" value="Genomic_DNA"/>
</dbReference>